<feature type="compositionally biased region" description="Low complexity" evidence="1">
    <location>
        <begin position="46"/>
        <end position="67"/>
    </location>
</feature>
<dbReference type="EMBL" id="AP014809">
    <property type="protein sequence ID" value="BAU90642.1"/>
    <property type="molecule type" value="Genomic_DNA"/>
</dbReference>
<dbReference type="Proteomes" id="UP000218288">
    <property type="component" value="Chromosome"/>
</dbReference>
<proteinExistence type="predicted"/>
<dbReference type="AlphaFoldDB" id="A0A169QYD4"/>
<dbReference type="RefSeq" id="WP_096484939.1">
    <property type="nucleotide sequence ID" value="NZ_AP014809.1"/>
</dbReference>
<organism evidence="2 3">
    <name type="scientific">Methylorubrum populi</name>
    <dbReference type="NCBI Taxonomy" id="223967"/>
    <lineage>
        <taxon>Bacteria</taxon>
        <taxon>Pseudomonadati</taxon>
        <taxon>Pseudomonadota</taxon>
        <taxon>Alphaproteobacteria</taxon>
        <taxon>Hyphomicrobiales</taxon>
        <taxon>Methylobacteriaceae</taxon>
        <taxon>Methylorubrum</taxon>
    </lineage>
</organism>
<sequence length="217" mass="22360">MSDLDAAFATLVRNVLEGSERDAGRAPLVPDLKEGSAPPIVSTGDGASSSRLESGSSSSAVELGAEGPAMRGRPNDFAWRPQTRAEMLAYRESYSHLGTAAVGDTVTLDPNEATNFVVKASGNVTVAVGAPDAPPDLDALAPSPQFLLGLKLWLYRPKGAVASWSGVKWSKDVLDPAGDGSKPSLLAAAAADGWDSYVLVVIPGVGTFGYLAGRGYA</sequence>
<evidence type="ECO:0000313" key="2">
    <source>
        <dbReference type="EMBL" id="BAU90642.1"/>
    </source>
</evidence>
<protein>
    <submittedName>
        <fullName evidence="2">Putative permease</fullName>
    </submittedName>
</protein>
<evidence type="ECO:0000313" key="3">
    <source>
        <dbReference type="Proteomes" id="UP000218288"/>
    </source>
</evidence>
<evidence type="ECO:0000256" key="1">
    <source>
        <dbReference type="SAM" id="MobiDB-lite"/>
    </source>
</evidence>
<accession>A0A169QYD4</accession>
<feature type="region of interest" description="Disordered" evidence="1">
    <location>
        <begin position="19"/>
        <end position="76"/>
    </location>
</feature>
<reference evidence="2 3" key="1">
    <citation type="journal article" date="2016" name="Genome Announc.">
        <title>Complete Genome Sequence of Methylobacterium populi P-1M, Isolated from Pink-Pigmented Household Biofilm.</title>
        <authorList>
            <person name="Morohoshi T."/>
            <person name="Ikeda T."/>
        </authorList>
    </citation>
    <scope>NUCLEOTIDE SEQUENCE [LARGE SCALE GENOMIC DNA]</scope>
    <source>
        <strain evidence="2 3">P-1M</strain>
    </source>
</reference>
<dbReference type="OrthoDB" id="9949616at2"/>
<name>A0A169QYD4_9HYPH</name>
<gene>
    <name evidence="2" type="ORF">MPPM_2037</name>
</gene>